<dbReference type="InterPro" id="IPR055411">
    <property type="entry name" value="LRR_FXL15/At3g58940/PEG3-like"/>
</dbReference>
<evidence type="ECO:0000259" key="3">
    <source>
        <dbReference type="Pfam" id="PF24758"/>
    </source>
</evidence>
<evidence type="ECO:0000313" key="5">
    <source>
        <dbReference type="Proteomes" id="UP001443914"/>
    </source>
</evidence>
<feature type="compositionally biased region" description="Basic residues" evidence="1">
    <location>
        <begin position="1"/>
        <end position="12"/>
    </location>
</feature>
<comment type="caution">
    <text evidence="4">The sequence shown here is derived from an EMBL/GenBank/DDBJ whole genome shotgun (WGS) entry which is preliminary data.</text>
</comment>
<dbReference type="AlphaFoldDB" id="A0AAW1KCF9"/>
<evidence type="ECO:0000313" key="4">
    <source>
        <dbReference type="EMBL" id="KAK9715960.1"/>
    </source>
</evidence>
<sequence>MVCKNGRSKRRLMANSKGHQERGEDRPSSLPDDIRIQILSRLPLRSAIVTDCLSSRWRGLWTHITSINIQAGMSKYSDEFLNALDEIRSRIVSPFIYSFTFESLHGVRNTFGPPSLDSWVQQICDRNVRELKLTWRFCCDDWERPKFPSVIFRTQSLVSIELGSTLYWVLPDDCEPINLPNLKNLSIKICPSICDWVEKQINLCPSLEQLSLNCEIYYWNLLGRRIMCSNQNLRRLSINFGSFTINHKVVINTPKIEYLAIRAPKLSTFCFATEPVLLSEAKIEIGLARTTDAILGEVNKVMSKFYNDVSNVRLLGLSVSSLDSVSTVFRNTTCLTLDMQDSNSISIVLSVLELFPILDVLTLKFDHIGGSNLDYYSLPTLGYVRDLRRVIKRIEIESHFPYNHLSVGYSFLALIEYFLSNAIDLEHFRVKLYPGRIGKSDKSVELEICKLLYQCPMISKGCEVEFVGRCFTMSRKAGPKVKRLNGRGMSFSCSTWKSLLEYGFYSPRDKVVWSTYK</sequence>
<proteinExistence type="predicted"/>
<dbReference type="Proteomes" id="UP001443914">
    <property type="component" value="Unassembled WGS sequence"/>
</dbReference>
<organism evidence="4 5">
    <name type="scientific">Saponaria officinalis</name>
    <name type="common">Common soapwort</name>
    <name type="synonym">Lychnis saponaria</name>
    <dbReference type="NCBI Taxonomy" id="3572"/>
    <lineage>
        <taxon>Eukaryota</taxon>
        <taxon>Viridiplantae</taxon>
        <taxon>Streptophyta</taxon>
        <taxon>Embryophyta</taxon>
        <taxon>Tracheophyta</taxon>
        <taxon>Spermatophyta</taxon>
        <taxon>Magnoliopsida</taxon>
        <taxon>eudicotyledons</taxon>
        <taxon>Gunneridae</taxon>
        <taxon>Pentapetalae</taxon>
        <taxon>Caryophyllales</taxon>
        <taxon>Caryophyllaceae</taxon>
        <taxon>Caryophylleae</taxon>
        <taxon>Saponaria</taxon>
    </lineage>
</organism>
<dbReference type="Pfam" id="PF24758">
    <property type="entry name" value="LRR_At5g56370"/>
    <property type="match status" value="1"/>
</dbReference>
<feature type="region of interest" description="Disordered" evidence="1">
    <location>
        <begin position="1"/>
        <end position="29"/>
    </location>
</feature>
<feature type="domain" description="F-box" evidence="2">
    <location>
        <begin position="28"/>
        <end position="62"/>
    </location>
</feature>
<dbReference type="InterPro" id="IPR036047">
    <property type="entry name" value="F-box-like_dom_sf"/>
</dbReference>
<name>A0AAW1KCF9_SAPOF</name>
<protein>
    <recommendedName>
        <fullName evidence="6">F-box domain-containing protein</fullName>
    </recommendedName>
</protein>
<evidence type="ECO:0000259" key="2">
    <source>
        <dbReference type="Pfam" id="PF00646"/>
    </source>
</evidence>
<reference evidence="4" key="1">
    <citation type="submission" date="2024-03" db="EMBL/GenBank/DDBJ databases">
        <title>WGS assembly of Saponaria officinalis var. Norfolk2.</title>
        <authorList>
            <person name="Jenkins J."/>
            <person name="Shu S."/>
            <person name="Grimwood J."/>
            <person name="Barry K."/>
            <person name="Goodstein D."/>
            <person name="Schmutz J."/>
            <person name="Leebens-Mack J."/>
            <person name="Osbourn A."/>
        </authorList>
    </citation>
    <scope>NUCLEOTIDE SEQUENCE [LARGE SCALE GENOMIC DNA]</scope>
    <source>
        <strain evidence="4">JIC</strain>
    </source>
</reference>
<keyword evidence="5" id="KW-1185">Reference proteome</keyword>
<dbReference type="SUPFAM" id="SSF52058">
    <property type="entry name" value="L domain-like"/>
    <property type="match status" value="1"/>
</dbReference>
<evidence type="ECO:0000256" key="1">
    <source>
        <dbReference type="SAM" id="MobiDB-lite"/>
    </source>
</evidence>
<gene>
    <name evidence="4" type="ORF">RND81_06G201700</name>
</gene>
<dbReference type="InterPro" id="IPR050232">
    <property type="entry name" value="FBL13/AtMIF1-like"/>
</dbReference>
<dbReference type="InterPro" id="IPR032675">
    <property type="entry name" value="LRR_dom_sf"/>
</dbReference>
<dbReference type="Gene3D" id="3.80.10.10">
    <property type="entry name" value="Ribonuclease Inhibitor"/>
    <property type="match status" value="1"/>
</dbReference>
<dbReference type="EMBL" id="JBDFQZ010000006">
    <property type="protein sequence ID" value="KAK9715960.1"/>
    <property type="molecule type" value="Genomic_DNA"/>
</dbReference>
<dbReference type="PANTHER" id="PTHR31900:SF31">
    <property type="entry name" value="F-BOX_LRR-REPEAT PROTEIN 13-LIKE"/>
    <property type="match status" value="1"/>
</dbReference>
<feature type="compositionally biased region" description="Basic and acidic residues" evidence="1">
    <location>
        <begin position="18"/>
        <end position="29"/>
    </location>
</feature>
<evidence type="ECO:0008006" key="6">
    <source>
        <dbReference type="Google" id="ProtNLM"/>
    </source>
</evidence>
<accession>A0AAW1KCF9</accession>
<dbReference type="SUPFAM" id="SSF81383">
    <property type="entry name" value="F-box domain"/>
    <property type="match status" value="1"/>
</dbReference>
<dbReference type="Pfam" id="PF00646">
    <property type="entry name" value="F-box"/>
    <property type="match status" value="1"/>
</dbReference>
<feature type="domain" description="F-box/LRR-repeat protein 15/At3g58940/PEG3-like LRR" evidence="3">
    <location>
        <begin position="116"/>
        <end position="361"/>
    </location>
</feature>
<dbReference type="InterPro" id="IPR001810">
    <property type="entry name" value="F-box_dom"/>
</dbReference>
<dbReference type="PANTHER" id="PTHR31900">
    <property type="entry name" value="F-BOX/RNI SUPERFAMILY PROTEIN-RELATED"/>
    <property type="match status" value="1"/>
</dbReference>